<accession>A0A930Y9N4</accession>
<dbReference type="InterPro" id="IPR010298">
    <property type="entry name" value="YacP-like"/>
</dbReference>
<comment type="caution">
    <text evidence="2">The sequence shown here is derived from an EMBL/GenBank/DDBJ whole genome shotgun (WGS) entry which is preliminary data.</text>
</comment>
<dbReference type="EMBL" id="JADIVZ010000001">
    <property type="protein sequence ID" value="MBF4160553.1"/>
    <property type="molecule type" value="Genomic_DNA"/>
</dbReference>
<dbReference type="PANTHER" id="PTHR34547">
    <property type="entry name" value="YACP-LIKE NYN DOMAIN PROTEIN"/>
    <property type="match status" value="1"/>
</dbReference>
<dbReference type="Proteomes" id="UP000656804">
    <property type="component" value="Unassembled WGS sequence"/>
</dbReference>
<name>A0A930Y9N4_9ACTN</name>
<dbReference type="AlphaFoldDB" id="A0A930Y9N4"/>
<reference evidence="2" key="1">
    <citation type="submission" date="2020-11" db="EMBL/GenBank/DDBJ databases">
        <title>Nocardioides sp. CBS4Y-1, whole genome shotgun sequence.</title>
        <authorList>
            <person name="Tuo L."/>
        </authorList>
    </citation>
    <scope>NUCLEOTIDE SEQUENCE</scope>
    <source>
        <strain evidence="2">CBS4Y-1</strain>
    </source>
</reference>
<proteinExistence type="predicted"/>
<feature type="region of interest" description="Disordered" evidence="1">
    <location>
        <begin position="158"/>
        <end position="223"/>
    </location>
</feature>
<evidence type="ECO:0000256" key="1">
    <source>
        <dbReference type="SAM" id="MobiDB-lite"/>
    </source>
</evidence>
<dbReference type="Pfam" id="PF05991">
    <property type="entry name" value="NYN_YacP"/>
    <property type="match status" value="1"/>
</dbReference>
<keyword evidence="3" id="KW-1185">Reference proteome</keyword>
<sequence>MDDAPGLEDLPEPVRARVVALSAGVLPEVVSLPPGLKRIASFAPARRAKLGGGALIEALADSDLRERVAHQLHGVDPGQGDDAVGAAARAWLLRPEGWRTRLEAGAETVAEREQGLEEQRESQLRDRVATLEQQLRDVRAAHRDEIQDLRAEVTKLRRRLGESRSGEREATRAVEAASREAQRARASAEAELEAQRREVRQMRAEVERRDAEARAGRRHERAERDEATLRARLLLDTVLDATAGLRRELGLPTSETTPGERIEAEVAAASGSGGTSRAVDTPAMLEQYLALPRARLVVDGYNVTKSAWPASSLEAQRTRLLLGIAPLVVRTRAETTVVFDAADATARPPVAPPRGVRVLFSPPGVIADEVIGDLVEAEPAGRVVLVVSDDGEVRARAAAAGARPVAAAALAGLLTR</sequence>
<evidence type="ECO:0000313" key="2">
    <source>
        <dbReference type="EMBL" id="MBF4160553.1"/>
    </source>
</evidence>
<dbReference type="RefSeq" id="WP_194501765.1">
    <property type="nucleotide sequence ID" value="NZ_JADIVZ010000001.1"/>
</dbReference>
<dbReference type="PANTHER" id="PTHR34547:SF1">
    <property type="entry name" value="YACP-LIKE NYN DOMAIN PROTEIN"/>
    <property type="match status" value="1"/>
</dbReference>
<evidence type="ECO:0000313" key="3">
    <source>
        <dbReference type="Proteomes" id="UP000656804"/>
    </source>
</evidence>
<gene>
    <name evidence="2" type="ORF">ISG29_02550</name>
</gene>
<organism evidence="2 3">
    <name type="scientific">Nocardioides acrostichi</name>
    <dbReference type="NCBI Taxonomy" id="2784339"/>
    <lineage>
        <taxon>Bacteria</taxon>
        <taxon>Bacillati</taxon>
        <taxon>Actinomycetota</taxon>
        <taxon>Actinomycetes</taxon>
        <taxon>Propionibacteriales</taxon>
        <taxon>Nocardioidaceae</taxon>
        <taxon>Nocardioides</taxon>
    </lineage>
</organism>
<protein>
    <submittedName>
        <fullName evidence="2">NYN domain-containing protein</fullName>
    </submittedName>
</protein>